<accession>A0A1R2BSZ3</accession>
<comment type="caution">
    <text evidence="1">The sequence shown here is derived from an EMBL/GenBank/DDBJ whole genome shotgun (WGS) entry which is preliminary data.</text>
</comment>
<protein>
    <recommendedName>
        <fullName evidence="3">EF-hand domain-containing protein</fullName>
    </recommendedName>
</protein>
<organism evidence="1 2">
    <name type="scientific">Stentor coeruleus</name>
    <dbReference type="NCBI Taxonomy" id="5963"/>
    <lineage>
        <taxon>Eukaryota</taxon>
        <taxon>Sar</taxon>
        <taxon>Alveolata</taxon>
        <taxon>Ciliophora</taxon>
        <taxon>Postciliodesmatophora</taxon>
        <taxon>Heterotrichea</taxon>
        <taxon>Heterotrichida</taxon>
        <taxon>Stentoridae</taxon>
        <taxon>Stentor</taxon>
    </lineage>
</organism>
<reference evidence="1 2" key="1">
    <citation type="submission" date="2016-11" db="EMBL/GenBank/DDBJ databases">
        <title>The macronuclear genome of Stentor coeruleus: a giant cell with tiny introns.</title>
        <authorList>
            <person name="Slabodnick M."/>
            <person name="Ruby J.G."/>
            <person name="Reiff S.B."/>
            <person name="Swart E.C."/>
            <person name="Gosai S."/>
            <person name="Prabakaran S."/>
            <person name="Witkowska E."/>
            <person name="Larue G.E."/>
            <person name="Fisher S."/>
            <person name="Freeman R.M."/>
            <person name="Gunawardena J."/>
            <person name="Chu W."/>
            <person name="Stover N.A."/>
            <person name="Gregory B.D."/>
            <person name="Nowacki M."/>
            <person name="Derisi J."/>
            <person name="Roy S.W."/>
            <person name="Marshall W.F."/>
            <person name="Sood P."/>
        </authorList>
    </citation>
    <scope>NUCLEOTIDE SEQUENCE [LARGE SCALE GENOMIC DNA]</scope>
    <source>
        <strain evidence="1">WM001</strain>
    </source>
</reference>
<gene>
    <name evidence="1" type="ORF">SteCoe_20070</name>
</gene>
<name>A0A1R2BSZ3_9CILI</name>
<dbReference type="OrthoDB" id="326705at2759"/>
<proteinExistence type="predicted"/>
<evidence type="ECO:0000313" key="2">
    <source>
        <dbReference type="Proteomes" id="UP000187209"/>
    </source>
</evidence>
<evidence type="ECO:0008006" key="3">
    <source>
        <dbReference type="Google" id="ProtNLM"/>
    </source>
</evidence>
<dbReference type="Proteomes" id="UP000187209">
    <property type="component" value="Unassembled WGS sequence"/>
</dbReference>
<evidence type="ECO:0000313" key="1">
    <source>
        <dbReference type="EMBL" id="OMJ79821.1"/>
    </source>
</evidence>
<sequence length="540" mass="62975">MSKFGSLPNFLIGVSIFNESPRITTQSQGYEYSKSTCSSPRRKTMGSSEFHKLVAEKMTLEARPEGYKYISERKDIENCIRSRLTTITDESSKKRQKARSINIKKPVKSRISCRRDPPEIEVGIQKTVKMQEKIRNELLMKNNHFIMRSMRKNLRDDEKKTDDSFCESNNLFHRLVQKVLDCNAQPQAMKYKKNADNEKVVQKHSEAMEKTVRAENQAWMKKRGNVDEYKGKNTGKMIFEMLDPDGRGDIPVEILVKFLLEIGLALNPQRVKDALQVILKKDYMDFKLKYEDINSLCKGDHKTNLILKCLNDEVRAERLSKSEGIRIDTSIISVGEHLSVLNNWWNIIDKHSRNQVTVNITAEFLAYKNIVGDSHEGRKLIKDIINSDLQFIDKDQFQIIFVKSMIRWILINIHKKFSIEDWNEPNYSPAYKITSLKRNLIMAGIKCPKPGVSQEEGIQVINAIEKYRKYSGSPNKKINYDEFSEYWTQKMIKKNEKPENKNKLDLIKNSSDCERPWSVPSLRLEVENNFFKEFQKFVNT</sequence>
<dbReference type="EMBL" id="MPUH01000452">
    <property type="protein sequence ID" value="OMJ79821.1"/>
    <property type="molecule type" value="Genomic_DNA"/>
</dbReference>
<keyword evidence="2" id="KW-1185">Reference proteome</keyword>
<dbReference type="AlphaFoldDB" id="A0A1R2BSZ3"/>